<comment type="caution">
    <text evidence="1">The sequence shown here is derived from an EMBL/GenBank/DDBJ whole genome shotgun (WGS) entry which is preliminary data.</text>
</comment>
<dbReference type="GeneID" id="92378339"/>
<evidence type="ECO:0000313" key="1">
    <source>
        <dbReference type="EMBL" id="SCU72815.1"/>
    </source>
</evidence>
<dbReference type="InterPro" id="IPR011989">
    <property type="entry name" value="ARM-like"/>
</dbReference>
<dbReference type="AlphaFoldDB" id="A0A1G4IJX2"/>
<sequence>MSLSTLLYKAEVRQGLVSRNAGVWLNMCWCTTQEVAEVLSISRLRGDVSESARKTADERFMQLHNGSMNIGDILTEVAVNRGVCGGAPSDSLQLAAALALEPLVTKGRWCEGNGFNDKVRVLDMLLGFLSDEAVMSSGNATHTGRVRVSLCLCLCQIITFESPTPYWNGVLSDCLASIVSDWSGSQYEMIDNDSEHIFKSFRHIVVLQLSELCASNTALWWYMVSTLSRCLVEGSSSFPVGDVRRHFSFSVVLRLMRRRPRVSDTHEGMRPADSFIFGPAFRQLIDGSLQQAVALAGSDRWSHVAVQQECRLLLDISSHLISNAEFAAQLFRCSVDLLVLAEPTAYDTIAASTLVAAVAARVDSALECMSGVLQAFPEVSLRFDAGEVTSKLLNCMAGAAAAARGDECDDDDDKEAELLGMLREDYVVPLGCAGGDTTSTAGAVLELLVEANPQQLSTIVDALCNCCSSAEGLLSLLRSAHWRAWAAALRCCCRVCEEGETSLIDRMPHVEDKLMLPLAQLLHESTESMVSVELIDLLSLCLVRTTQGALGCSFLALLDGVFHHCNSVFGLATGGTGIAARGGGSSQVALLSVSVYAVHRLLSRCGESVTSTLVAACDVQLWLERSLSVLASGGLLAVYCGAYAVKTLLSFAPRTASHYPALAAAAVDSACRHCGIPDASSLFAGLLTCLCDHKEGECALAGELLSVVAHHCQLATPHRSVLLRSTSDYVLRASKLCLEEKSRLQDGVESNTCQQCKVLQLVRCFPLITHFTVSDAPHDEATTRLLSSCFAASSSVLFVLDAIDDDVLADMGSSLIALFHASTGANRSCTTLSTVCTAMSVVGLVNPSFFNDGAVLSAVLTLFKKEVEVAPRKGMDYIGCCLPVALSCVRHPQQLSVIAGGDLTPAAARGVPVASAWLVMFGVWSSISPFADHFTSLYFLAAWHRLLLYAVSVRASDANRLDMLATSAPCCCVYALPSLHVKSLPARRLAGCSIAQCIAAGLSLVVVRGQRAAKSQMLDAEIRKPLYIARRYKALSGLTMHESGADIFLSMSVPEGASWLLQQMCDAGYEAEVNMAMLFAADC</sequence>
<reference evidence="1" key="1">
    <citation type="submission" date="2016-09" db="EMBL/GenBank/DDBJ databases">
        <authorList>
            <person name="Hebert L."/>
            <person name="Moumen B."/>
        </authorList>
    </citation>
    <scope>NUCLEOTIDE SEQUENCE [LARGE SCALE GENOMIC DNA]</scope>
    <source>
        <strain evidence="1">OVI</strain>
    </source>
</reference>
<dbReference type="Proteomes" id="UP000195570">
    <property type="component" value="Unassembled WGS sequence"/>
</dbReference>
<dbReference type="InterPro" id="IPR016024">
    <property type="entry name" value="ARM-type_fold"/>
</dbReference>
<dbReference type="VEuPathDB" id="TriTrypDB:TEOVI_000439900"/>
<proteinExistence type="predicted"/>
<name>A0A1G4IJX2_TRYEQ</name>
<protein>
    <submittedName>
        <fullName evidence="1">Uncharacterized protein</fullName>
    </submittedName>
</protein>
<dbReference type="RefSeq" id="XP_067083274.1">
    <property type="nucleotide sequence ID" value="XM_067227173.1"/>
</dbReference>
<organism evidence="1 2">
    <name type="scientific">Trypanosoma equiperdum</name>
    <dbReference type="NCBI Taxonomy" id="5694"/>
    <lineage>
        <taxon>Eukaryota</taxon>
        <taxon>Discoba</taxon>
        <taxon>Euglenozoa</taxon>
        <taxon>Kinetoplastea</taxon>
        <taxon>Metakinetoplastina</taxon>
        <taxon>Trypanosomatida</taxon>
        <taxon>Trypanosomatidae</taxon>
        <taxon>Trypanosoma</taxon>
    </lineage>
</organism>
<gene>
    <name evidence="1" type="ORF">TEOVI_000439900</name>
</gene>
<dbReference type="SUPFAM" id="SSF48371">
    <property type="entry name" value="ARM repeat"/>
    <property type="match status" value="1"/>
</dbReference>
<dbReference type="EMBL" id="CZPT02001914">
    <property type="protein sequence ID" value="SCU72815.1"/>
    <property type="molecule type" value="Genomic_DNA"/>
</dbReference>
<accession>A0A1G4IJX2</accession>
<evidence type="ECO:0000313" key="2">
    <source>
        <dbReference type="Proteomes" id="UP000195570"/>
    </source>
</evidence>
<keyword evidence="2" id="KW-1185">Reference proteome</keyword>
<dbReference type="Gene3D" id="1.25.10.10">
    <property type="entry name" value="Leucine-rich Repeat Variant"/>
    <property type="match status" value="1"/>
</dbReference>